<gene>
    <name evidence="3" type="ORF">UV09_C0010G0002</name>
</gene>
<keyword evidence="2" id="KW-0812">Transmembrane</keyword>
<feature type="transmembrane region" description="Helical" evidence="2">
    <location>
        <begin position="28"/>
        <end position="47"/>
    </location>
</feature>
<evidence type="ECO:0000256" key="1">
    <source>
        <dbReference type="SAM" id="MobiDB-lite"/>
    </source>
</evidence>
<organism evidence="3 4">
    <name type="scientific">Candidatus Gottesmanbacteria bacterium GW2011_GWA2_42_18</name>
    <dbReference type="NCBI Taxonomy" id="1618442"/>
    <lineage>
        <taxon>Bacteria</taxon>
        <taxon>Candidatus Gottesmaniibacteriota</taxon>
    </lineage>
</organism>
<feature type="region of interest" description="Disordered" evidence="1">
    <location>
        <begin position="1"/>
        <end position="21"/>
    </location>
</feature>
<dbReference type="InterPro" id="IPR021682">
    <property type="entry name" value="DUF2933"/>
</dbReference>
<keyword evidence="2" id="KW-0472">Membrane</keyword>
<evidence type="ECO:0000313" key="4">
    <source>
        <dbReference type="Proteomes" id="UP000034320"/>
    </source>
</evidence>
<dbReference type="Pfam" id="PF11666">
    <property type="entry name" value="DUF2933"/>
    <property type="match status" value="1"/>
</dbReference>
<dbReference type="AlphaFoldDB" id="A0A0G0ZE34"/>
<dbReference type="Proteomes" id="UP000034320">
    <property type="component" value="Unassembled WGS sequence"/>
</dbReference>
<feature type="transmembrane region" description="Helical" evidence="2">
    <location>
        <begin position="53"/>
        <end position="70"/>
    </location>
</feature>
<evidence type="ECO:0008006" key="5">
    <source>
        <dbReference type="Google" id="ProtNLM"/>
    </source>
</evidence>
<evidence type="ECO:0000256" key="2">
    <source>
        <dbReference type="SAM" id="Phobius"/>
    </source>
</evidence>
<sequence>MHCCNKSEPSSGHQPPKSRSANRLGAKWPYLCAAGLGAGFVALTVFKIPPANILTYGVILACPLLHLVMMKDHGKAKDNEKSSGH</sequence>
<comment type="caution">
    <text evidence="3">The sequence shown here is derived from an EMBL/GenBank/DDBJ whole genome shotgun (WGS) entry which is preliminary data.</text>
</comment>
<reference evidence="3 4" key="1">
    <citation type="journal article" date="2015" name="Nature">
        <title>rRNA introns, odd ribosomes, and small enigmatic genomes across a large radiation of phyla.</title>
        <authorList>
            <person name="Brown C.T."/>
            <person name="Hug L.A."/>
            <person name="Thomas B.C."/>
            <person name="Sharon I."/>
            <person name="Castelle C.J."/>
            <person name="Singh A."/>
            <person name="Wilkins M.J."/>
            <person name="Williams K.H."/>
            <person name="Banfield J.F."/>
        </authorList>
    </citation>
    <scope>NUCLEOTIDE SEQUENCE [LARGE SCALE GENOMIC DNA]</scope>
</reference>
<protein>
    <recommendedName>
        <fullName evidence="5">DUF2933 domain-containing protein</fullName>
    </recommendedName>
</protein>
<evidence type="ECO:0000313" key="3">
    <source>
        <dbReference type="EMBL" id="KKS46992.1"/>
    </source>
</evidence>
<name>A0A0G0ZE34_9BACT</name>
<dbReference type="EMBL" id="LCDD01000010">
    <property type="protein sequence ID" value="KKS46992.1"/>
    <property type="molecule type" value="Genomic_DNA"/>
</dbReference>
<feature type="compositionally biased region" description="Polar residues" evidence="1">
    <location>
        <begin position="7"/>
        <end position="21"/>
    </location>
</feature>
<proteinExistence type="predicted"/>
<accession>A0A0G0ZE34</accession>
<keyword evidence="2" id="KW-1133">Transmembrane helix</keyword>